<evidence type="ECO:0000313" key="1">
    <source>
        <dbReference type="EMBL" id="DAD25259.1"/>
    </source>
</evidence>
<keyword evidence="2" id="KW-1185">Reference proteome</keyword>
<proteinExistence type="predicted"/>
<reference evidence="1 2" key="1">
    <citation type="journal article" date="2020" name="Mol. Biol. Evol.">
        <title>Distinct Expression and Methylation Patterns for Genes with Different Fates following a Single Whole-Genome Duplication in Flowering Plants.</title>
        <authorList>
            <person name="Shi T."/>
            <person name="Rahmani R.S."/>
            <person name="Gugger P.F."/>
            <person name="Wang M."/>
            <person name="Li H."/>
            <person name="Zhang Y."/>
            <person name="Li Z."/>
            <person name="Wang Q."/>
            <person name="Van de Peer Y."/>
            <person name="Marchal K."/>
            <person name="Chen J."/>
        </authorList>
    </citation>
    <scope>NUCLEOTIDE SEQUENCE [LARGE SCALE GENOMIC DNA]</scope>
    <source>
        <tissue evidence="1">Leaf</tissue>
    </source>
</reference>
<evidence type="ECO:0000313" key="2">
    <source>
        <dbReference type="Proteomes" id="UP000607653"/>
    </source>
</evidence>
<name>A0A822Y1T7_NELNU</name>
<organism evidence="1 2">
    <name type="scientific">Nelumbo nucifera</name>
    <name type="common">Sacred lotus</name>
    <dbReference type="NCBI Taxonomy" id="4432"/>
    <lineage>
        <taxon>Eukaryota</taxon>
        <taxon>Viridiplantae</taxon>
        <taxon>Streptophyta</taxon>
        <taxon>Embryophyta</taxon>
        <taxon>Tracheophyta</taxon>
        <taxon>Spermatophyta</taxon>
        <taxon>Magnoliopsida</taxon>
        <taxon>Proteales</taxon>
        <taxon>Nelumbonaceae</taxon>
        <taxon>Nelumbo</taxon>
    </lineage>
</organism>
<dbReference type="AlphaFoldDB" id="A0A822Y1T7"/>
<gene>
    <name evidence="1" type="ORF">HUJ06_026723</name>
</gene>
<protein>
    <submittedName>
        <fullName evidence="1">Uncharacterized protein</fullName>
    </submittedName>
</protein>
<accession>A0A822Y1T7</accession>
<sequence>MSCQSENTLSSLSHLWDCFFPAQTKISVDSFYMTESTEKKMAKTWLLIYRN</sequence>
<dbReference type="Proteomes" id="UP000607653">
    <property type="component" value="Unassembled WGS sequence"/>
</dbReference>
<dbReference type="EMBL" id="DUZY01000001">
    <property type="protein sequence ID" value="DAD25259.1"/>
    <property type="molecule type" value="Genomic_DNA"/>
</dbReference>
<comment type="caution">
    <text evidence="1">The sequence shown here is derived from an EMBL/GenBank/DDBJ whole genome shotgun (WGS) entry which is preliminary data.</text>
</comment>